<dbReference type="RefSeq" id="WP_187777301.1">
    <property type="nucleotide sequence ID" value="NZ_JACTUZ010000008.1"/>
</dbReference>
<dbReference type="EMBL" id="JACTUZ010000008">
    <property type="protein sequence ID" value="MBC9176137.1"/>
    <property type="molecule type" value="Genomic_DNA"/>
</dbReference>
<protein>
    <submittedName>
        <fullName evidence="2">Uncharacterized protein</fullName>
    </submittedName>
</protein>
<comment type="caution">
    <text evidence="2">The sequence shown here is derived from an EMBL/GenBank/DDBJ whole genome shotgun (WGS) entry which is preliminary data.</text>
</comment>
<evidence type="ECO:0000313" key="3">
    <source>
        <dbReference type="Proteomes" id="UP000603940"/>
    </source>
</evidence>
<name>A0ABR7R303_9PROT</name>
<feature type="region of interest" description="Disordered" evidence="1">
    <location>
        <begin position="1202"/>
        <end position="1225"/>
    </location>
</feature>
<sequence length="3166" mass="338280">MIVGSSAAATAAVVPITNAATPTDLFVETSYEGDRLTTVLLRLGPPNARGSLSVRLRADDFDPIPKELVGGKPFLQLRGLVRRPEDNAVDCKARLIIDVIGADLFNLRTGNDGRRPYYRFEVWTDPCAAGKKHEAPHPWFIRLITNVWRNPGGSRALNFPEQHVTGDERVRLDHFAAGLQGLELILAGSWVQATLSAVLAKPVRARGLFHAEMRQEAVAGVDAPDGAPEPSLLWTVHAHANSSATLFDGFARFGVARFGWLTRKDPKNERPRFHIAFGSNRYAPPDDVVTLAVTPFAASAANKTVLTVPAAAVTVRSRARAALETDSGRRTVTVAFEGPFGVLLHTGTEQLAALNIDALFPPSPANASVAAAASARTPADFEAAARAAAVEAETPRLVLGEDGGGRWALALTGVIKAGPIDGHLVVTVVDPVVDPLKDVLPPPSGDEPLVRLATRAWGPLRLLPDPQNGGAGAPPQAARKVRLDVVLGERVVNAFSLRARLAGLPFSLVDDPAGVCELVRRAPQRLRPLDDEIVLALQAVPIAGFDKFVSVKVETLAKAGALQQHGVIEIDGPRTPGKGGLKAAADVPLDDFEVKVRRARDHTVLDVRFANMRLRDGLDAGEPLLLPNPVLDPADTLPVTRNKLPVVMAVFASQHVAEQAYLRTENPGISPPDIPWLELATHYPSVADVATVREKFAALRTGRRSEKAKVRIELRRYAAKWLDDLRAMSAPPPDVDALRSGLQKFADFATLFDAQATQQHPLPSDQTIYIGSKDLDPDASALAWDVLSDQSGGQEAASARLKGRLFGVEAWHSEGKWSPPEKTSNNHLVREAFERFAKPDPTVRTAFEQFAGELKTTVHQIEGYNASIAQERLTEIKERVAFDYKEFRDFWREKAIRSDSAAIKEASDFISTWWANNLVGKAKEFADNVFAEYTQLSGEGRDPFKGRTRARFSGSSRLAFSWIDPSTRAPAVPQPFALKSLLDWRRREAATPLRARVLRKREADGTLARFQDDAEMLHMQGFPPRDLGTVATHTGELYAHAAKAPLPDESVIELPFRLQLAAAQDATWVQPQPVALGVSTGEEPLGVPLPQSVPIWSVSLSPEHPPALLRAIWSDDFRPATFLRRLAIGLRPGGDAASATRINTVYDPPPRGARAPWALPSIQLVDGKVVEKPITGPDAVGPSFRTSMDAFDRDQLVKLSSVHGMRTSGTADPKQPDELRKDSSVFAPPPGHALIDLELNETSKQTASAIYRPKALDFRELRLTALGGTLDLDTAFQPPAAARTRARDPIYEPLVLQRWRHRAVIGRDIHVELVYKGYLFPFGSRATLTKITERRYDGRAKIGATGRGPTAYLVQRFFIRCSEPVKESYDGQPDDGRGWPCRTLTICTEKTPDLVDPLEGQSDTGSGPLTVSASGRIAVPDGRGLAFWPRTAPHEGGNVAFEFRIDSVPQKLRMPLIFVDAIAADDRNTVARLADYYNSLPSGIATETWDPNFDPSSPRVCMHGGAARQYAKEIAEGDTTYETLAWTIGVEGRPGVQAGVTPPSEEDTAALCACTEGGAPAACRVSADKPFLEQRGVAIGRRRENFDFAPILRQSDQPPFYPFIQFAVLRLDRIARLIGQRTGNTCVAAFDGAYLRSGLPKQSADGTELADERAPRMEVVLNILTPTRLEAGNRGDRVGGIGRPAGWLTLLSRRNGPLTLKEPLQHVAPAAPPEFSCALLMPRAQMAALAAPLPSWKSLAGNEIVPAQFVPPEGGESAIKRLIELILGDDDCLLLGVFKLSEVISATISATDIAPLIRETMEYGAAAQRSVDEAIEFIRNEVIARLRDLAADIETAFNEADVSIAGKALELSNVYPAVASAITELRLALQAVEGEANAEAALKLVTRIPTAGRNLLEGLDAVARDPISPLKLELSRLFSAELGDVTRFLAWLEQLRAFASADFAEVAARAVLGEVRKELRERLGTGNQPVDLDAVAPIVDTIVPFLPGSEAPRVTDAARRTVARIIRSAVDAAFANGDDLRVVLINLGKFDLAAAARAAARTEFAGIAADSWDEVLDGVDEQLATVATLKSLDAEIRRLAARVDELAGLIPTGEELRQTYTELKLQAEQQLAKSLDELARNLLGLSLDDLRTTGGRIQQTVEILGGSAPLEAKIGAALNFAKELDKLILGSSFAAELDTLAVAVLERAIRAAANLLSVGLEVAAFLAREATPGGGTIAAPAALLKAIDAASIKVGRLDAEAGSATVAAVDAAIRDVNDAFGSIVAGDAALRFTPLVRFLAEVLRAERDFYEDFGNEPSNALKAVRTGLALVRGTVVAGFRRFAATVGRADVAARDLTVRITAARSRIAAVQNAPTLANLDALVDDYPHEAILNVLAVWPQIAQDTFTIASDCAGTIAMAAKSVSDGITSATDAQKAALEILAGRTEVSAARFEVAALTAGQAELTAIGEALAATSGNALATALAAAHEVLGTVAPNDAVSAELTLFRPAYDILQARFLKAFDELTPESIAAGVATLAGAQVKLESEIAAVAAAPTVTAKLEAATTLRKTLKTAFTELKKSVVIPLEMHKDGNAVRTAVYAGAARAAAALQGVARKETGRRVIEARNWLIEGVFSQGRLGDLVATYRGVVNARTSALDALTGSDGKLSDTGRQLARTLQLVGLAGDSFDPRFLFVAVQDPQRPIDQLVTEKEQLLAANATKPKDFLATEENAVRLLNTGGFPEAKLTLLRGLLDTWQGTTGFAVAQIADNVGDVVSSLARANIAALVDFNAVRNLIAQELKRIVPTRVRTEMSFDAPIDPFLGIFIPAPIGAGKSGRFAATSLNVIDFGPVLEGEAPRVEAAAQAELSPFEIRLLGGFDALTLVFSAARMSWTAGSEPQFDIDFVDFKIGKELEFIEELAASLTGNGGGAYVRRASGMVGIEAGYAINIPSINLGGATFMNVGLSASAVLPFEKKPAALGASLSTRDSPFMIIAGIWGGGGHFAIQSDGRRIVGFDASFVFGGGGALSYGALTIQARISVGISISKVGSYTEISGDFFAGGSGHIAIFSISTSLTVTIGQDGTGAMTGSAVFRYSFSVGFAKIRFAITVWKKEGKGFSTAGKTASLRGGPILLAQAGNTPALSSTPFAQAGSILAAGPTLHLDVQGQDENYATWRSYFSSVRSVGYY</sequence>
<evidence type="ECO:0000256" key="1">
    <source>
        <dbReference type="SAM" id="MobiDB-lite"/>
    </source>
</evidence>
<proteinExistence type="predicted"/>
<evidence type="ECO:0000313" key="2">
    <source>
        <dbReference type="EMBL" id="MBC9176137.1"/>
    </source>
</evidence>
<dbReference type="Proteomes" id="UP000603940">
    <property type="component" value="Unassembled WGS sequence"/>
</dbReference>
<feature type="compositionally biased region" description="Basic and acidic residues" evidence="1">
    <location>
        <begin position="1214"/>
        <end position="1223"/>
    </location>
</feature>
<organism evidence="2 3">
    <name type="scientific">Pseudoroseomonas ludipueritiae</name>
    <dbReference type="NCBI Taxonomy" id="198093"/>
    <lineage>
        <taxon>Bacteria</taxon>
        <taxon>Pseudomonadati</taxon>
        <taxon>Pseudomonadota</taxon>
        <taxon>Alphaproteobacteria</taxon>
        <taxon>Acetobacterales</taxon>
        <taxon>Acetobacteraceae</taxon>
        <taxon>Pseudoroseomonas</taxon>
    </lineage>
</organism>
<keyword evidence="3" id="KW-1185">Reference proteome</keyword>
<gene>
    <name evidence="2" type="ORF">IBL25_04155</name>
</gene>
<accession>A0ABR7R303</accession>
<reference evidence="2 3" key="1">
    <citation type="journal article" date="2009" name="Int. J. Syst. Evol. Microbiol.">
        <title>Transfer of Teichococcus ludipueritiae and Muricoccus roseus to the genus Roseomonas, as Roseomonas ludipueritiae comb. nov. and Roseomonas rosea comb. nov., respectively, and emended description of the genus Roseomonas.</title>
        <authorList>
            <person name="Sanchez-Porro C."/>
            <person name="Gallego V."/>
            <person name="Busse H.J."/>
            <person name="Kampfer P."/>
            <person name="Ventosa A."/>
        </authorList>
    </citation>
    <scope>NUCLEOTIDE SEQUENCE [LARGE SCALE GENOMIC DNA]</scope>
    <source>
        <strain evidence="2 3">DSM 14915</strain>
    </source>
</reference>